<reference evidence="3" key="1">
    <citation type="journal article" date="2017" name="Nat. Microbiol.">
        <title>Global analysis of biosynthetic gene clusters reveals vast potential of secondary metabolite production in Penicillium species.</title>
        <authorList>
            <person name="Nielsen J.C."/>
            <person name="Grijseels S."/>
            <person name="Prigent S."/>
            <person name="Ji B."/>
            <person name="Dainat J."/>
            <person name="Nielsen K.F."/>
            <person name="Frisvad J.C."/>
            <person name="Workman M."/>
            <person name="Nielsen J."/>
        </authorList>
    </citation>
    <scope>NUCLEOTIDE SEQUENCE [LARGE SCALE GENOMIC DNA]</scope>
    <source>
        <strain evidence="3">IBT 11843</strain>
    </source>
</reference>
<dbReference type="EMBL" id="MDYL01000002">
    <property type="protein sequence ID" value="OQD77824.1"/>
    <property type="molecule type" value="Genomic_DNA"/>
</dbReference>
<feature type="region of interest" description="Disordered" evidence="1">
    <location>
        <begin position="22"/>
        <end position="44"/>
    </location>
</feature>
<evidence type="ECO:0000256" key="1">
    <source>
        <dbReference type="SAM" id="MobiDB-lite"/>
    </source>
</evidence>
<accession>A0A1V6PLF9</accession>
<comment type="caution">
    <text evidence="2">The sequence shown here is derived from an EMBL/GenBank/DDBJ whole genome shotgun (WGS) entry which is preliminary data.</text>
</comment>
<dbReference type="OrthoDB" id="5380854at2759"/>
<name>A0A1V6PLF9_PENDC</name>
<evidence type="ECO:0000313" key="2">
    <source>
        <dbReference type="EMBL" id="OQD77824.1"/>
    </source>
</evidence>
<organism evidence="2 3">
    <name type="scientific">Penicillium decumbens</name>
    <dbReference type="NCBI Taxonomy" id="69771"/>
    <lineage>
        <taxon>Eukaryota</taxon>
        <taxon>Fungi</taxon>
        <taxon>Dikarya</taxon>
        <taxon>Ascomycota</taxon>
        <taxon>Pezizomycotina</taxon>
        <taxon>Eurotiomycetes</taxon>
        <taxon>Eurotiomycetidae</taxon>
        <taxon>Eurotiales</taxon>
        <taxon>Aspergillaceae</taxon>
        <taxon>Penicillium</taxon>
    </lineage>
</organism>
<sequence length="94" mass="10852">MAWNQFWLRTLEASTLHSLVNRQTPAESHLPSDGRSSPSSRATFSSWDSTRTITYKPGEQRVADSYLESNLNKFMAYFKEEIKDQIKGNPRNKL</sequence>
<dbReference type="Proteomes" id="UP000191522">
    <property type="component" value="Unassembled WGS sequence"/>
</dbReference>
<proteinExistence type="predicted"/>
<dbReference type="AlphaFoldDB" id="A0A1V6PLF9"/>
<keyword evidence="3" id="KW-1185">Reference proteome</keyword>
<protein>
    <submittedName>
        <fullName evidence="2">Uncharacterized protein</fullName>
    </submittedName>
</protein>
<evidence type="ECO:0000313" key="3">
    <source>
        <dbReference type="Proteomes" id="UP000191522"/>
    </source>
</evidence>
<gene>
    <name evidence="2" type="ORF">PENDEC_c002G03256</name>
</gene>